<dbReference type="STRING" id="1675527.AIOL_001971"/>
<dbReference type="InterPro" id="IPR050498">
    <property type="entry name" value="Ycf3"/>
</dbReference>
<dbReference type="RefSeq" id="WP_160314453.1">
    <property type="nucleotide sequence ID" value="NZ_LFTY01000002.1"/>
</dbReference>
<dbReference type="GO" id="GO:0009279">
    <property type="term" value="C:cell outer membrane"/>
    <property type="evidence" value="ECO:0007669"/>
    <property type="project" value="TreeGrafter"/>
</dbReference>
<evidence type="ECO:0000256" key="3">
    <source>
        <dbReference type="PROSITE-ProRule" id="PRU00339"/>
    </source>
</evidence>
<dbReference type="SMART" id="SM00028">
    <property type="entry name" value="TPR"/>
    <property type="match status" value="2"/>
</dbReference>
<feature type="chain" id="PRO_5005320209" description="TPR domain protein" evidence="4">
    <location>
        <begin position="21"/>
        <end position="245"/>
    </location>
</feature>
<dbReference type="EMBL" id="LFTY01000002">
    <property type="protein sequence ID" value="KMW57013.1"/>
    <property type="molecule type" value="Genomic_DNA"/>
</dbReference>
<dbReference type="PROSITE" id="PS50005">
    <property type="entry name" value="TPR"/>
    <property type="match status" value="1"/>
</dbReference>
<accession>A0A0J9GTY8</accession>
<keyword evidence="2 3" id="KW-0802">TPR repeat</keyword>
<dbReference type="PROSITE" id="PS51257">
    <property type="entry name" value="PROKAR_LIPOPROTEIN"/>
    <property type="match status" value="1"/>
</dbReference>
<dbReference type="OrthoDB" id="7857753at2"/>
<keyword evidence="1" id="KW-0677">Repeat</keyword>
<proteinExistence type="predicted"/>
<dbReference type="Pfam" id="PF13432">
    <property type="entry name" value="TPR_16"/>
    <property type="match status" value="1"/>
</dbReference>
<dbReference type="InterPro" id="IPR019734">
    <property type="entry name" value="TPR_rpt"/>
</dbReference>
<reference evidence="5 6" key="1">
    <citation type="submission" date="2015-06" db="EMBL/GenBank/DDBJ databases">
        <title>Draft genome sequence of an Alphaproteobacteria species associated to the Mediterranean sponge Oscarella lobularis.</title>
        <authorList>
            <person name="Jourda C."/>
            <person name="Santini S."/>
            <person name="Claverie J.-M."/>
        </authorList>
    </citation>
    <scope>NUCLEOTIDE SEQUENCE [LARGE SCALE GENOMIC DNA]</scope>
    <source>
        <strain evidence="5">IGS</strain>
    </source>
</reference>
<comment type="caution">
    <text evidence="5">The sequence shown here is derived from an EMBL/GenBank/DDBJ whole genome shotgun (WGS) entry which is preliminary data.</text>
</comment>
<evidence type="ECO:0008006" key="7">
    <source>
        <dbReference type="Google" id="ProtNLM"/>
    </source>
</evidence>
<evidence type="ECO:0000256" key="1">
    <source>
        <dbReference type="ARBA" id="ARBA00022737"/>
    </source>
</evidence>
<gene>
    <name evidence="5" type="ORF">AIOL_001971</name>
</gene>
<dbReference type="AlphaFoldDB" id="A0A0J9GTY8"/>
<keyword evidence="6" id="KW-1185">Reference proteome</keyword>
<sequence>MRLLLASALSALGAGMACFAQSPAEDSPAGPAQHPCVQIEPVAAPEVSIQACTDLIQTAPTKALLSFALTNRGIARRELGAFTQSVADLEAALALDPDPGIQRMLAWTYREMGESARAEALYTEILEADPHWQGWLSRCVVRQDLGKFEAALADCQAARAQDPDNEDVTYFTIRALNFLQDGRTALPLVRAAIERAPDDARLTAELVWALYYSGQKRRAVAKARAALLDSPDDQDLLLFLETAQP</sequence>
<dbReference type="Proteomes" id="UP000037178">
    <property type="component" value="Unassembled WGS sequence"/>
</dbReference>
<dbReference type="GO" id="GO:0046813">
    <property type="term" value="P:receptor-mediated virion attachment to host cell"/>
    <property type="evidence" value="ECO:0007669"/>
    <property type="project" value="TreeGrafter"/>
</dbReference>
<dbReference type="PANTHER" id="PTHR44858">
    <property type="entry name" value="TETRATRICOPEPTIDE REPEAT PROTEIN 6"/>
    <property type="match status" value="1"/>
</dbReference>
<protein>
    <recommendedName>
        <fullName evidence="7">TPR domain protein</fullName>
    </recommendedName>
</protein>
<dbReference type="PANTHER" id="PTHR44858:SF1">
    <property type="entry name" value="UDP-N-ACETYLGLUCOSAMINE--PEPTIDE N-ACETYLGLUCOSAMINYLTRANSFERASE SPINDLY-RELATED"/>
    <property type="match status" value="1"/>
</dbReference>
<dbReference type="PATRIC" id="fig|1675527.3.peg.2073"/>
<evidence type="ECO:0000256" key="2">
    <source>
        <dbReference type="ARBA" id="ARBA00022803"/>
    </source>
</evidence>
<name>A0A0J9GTY8_9RHOB</name>
<evidence type="ECO:0000313" key="6">
    <source>
        <dbReference type="Proteomes" id="UP000037178"/>
    </source>
</evidence>
<feature type="signal peptide" evidence="4">
    <location>
        <begin position="1"/>
        <end position="20"/>
    </location>
</feature>
<organism evidence="5 6">
    <name type="scientific">Candidatus Rhodobacter oscarellae</name>
    <dbReference type="NCBI Taxonomy" id="1675527"/>
    <lineage>
        <taxon>Bacteria</taxon>
        <taxon>Pseudomonadati</taxon>
        <taxon>Pseudomonadota</taxon>
        <taxon>Alphaproteobacteria</taxon>
        <taxon>Rhodobacterales</taxon>
        <taxon>Rhodobacter group</taxon>
        <taxon>Rhodobacter</taxon>
    </lineage>
</organism>
<evidence type="ECO:0000256" key="4">
    <source>
        <dbReference type="SAM" id="SignalP"/>
    </source>
</evidence>
<dbReference type="InterPro" id="IPR011990">
    <property type="entry name" value="TPR-like_helical_dom_sf"/>
</dbReference>
<dbReference type="Gene3D" id="1.25.40.10">
    <property type="entry name" value="Tetratricopeptide repeat domain"/>
    <property type="match status" value="1"/>
</dbReference>
<feature type="repeat" description="TPR" evidence="3">
    <location>
        <begin position="66"/>
        <end position="99"/>
    </location>
</feature>
<keyword evidence="4" id="KW-0732">Signal</keyword>
<evidence type="ECO:0000313" key="5">
    <source>
        <dbReference type="EMBL" id="KMW57013.1"/>
    </source>
</evidence>
<dbReference type="SUPFAM" id="SSF48452">
    <property type="entry name" value="TPR-like"/>
    <property type="match status" value="2"/>
</dbReference>